<protein>
    <submittedName>
        <fullName evidence="1">Uncharacterized protein</fullName>
    </submittedName>
</protein>
<reference evidence="1" key="1">
    <citation type="journal article" date="2015" name="Nature">
        <title>Complex archaea that bridge the gap between prokaryotes and eukaryotes.</title>
        <authorList>
            <person name="Spang A."/>
            <person name="Saw J.H."/>
            <person name="Jorgensen S.L."/>
            <person name="Zaremba-Niedzwiedzka K."/>
            <person name="Martijn J."/>
            <person name="Lind A.E."/>
            <person name="van Eijk R."/>
            <person name="Schleper C."/>
            <person name="Guy L."/>
            <person name="Ettema T.J."/>
        </authorList>
    </citation>
    <scope>NUCLEOTIDE SEQUENCE</scope>
</reference>
<accession>A0A0F9GHT0</accession>
<gene>
    <name evidence="1" type="ORF">LCGC14_2119540</name>
</gene>
<name>A0A0F9GHT0_9ZZZZ</name>
<dbReference type="EMBL" id="LAZR01026365">
    <property type="protein sequence ID" value="KKL68980.1"/>
    <property type="molecule type" value="Genomic_DNA"/>
</dbReference>
<organism evidence="1">
    <name type="scientific">marine sediment metagenome</name>
    <dbReference type="NCBI Taxonomy" id="412755"/>
    <lineage>
        <taxon>unclassified sequences</taxon>
        <taxon>metagenomes</taxon>
        <taxon>ecological metagenomes</taxon>
    </lineage>
</organism>
<comment type="caution">
    <text evidence="1">The sequence shown here is derived from an EMBL/GenBank/DDBJ whole genome shotgun (WGS) entry which is preliminary data.</text>
</comment>
<evidence type="ECO:0000313" key="1">
    <source>
        <dbReference type="EMBL" id="KKL68980.1"/>
    </source>
</evidence>
<sequence length="153" mass="15566">MIKLAFLPLSAKASPFTINDTAVDLGALDTASVSTDTTNFDVTTNASSGYTVTITEDGNLRDGGNDVNDVGDGTVTAASEEYGVSTDETDSVDIALTSGNNATAIDATNKSAATQSGPISSDNTVLTFHASISLTTNPGNYAHTTTMIATGNF</sequence>
<dbReference type="AlphaFoldDB" id="A0A0F9GHT0"/>
<proteinExistence type="predicted"/>